<dbReference type="EMBL" id="CADCSU010000165">
    <property type="protein sequence ID" value="CAA9202916.1"/>
    <property type="molecule type" value="Genomic_DNA"/>
</dbReference>
<feature type="transmembrane region" description="Helical" evidence="1">
    <location>
        <begin position="32"/>
        <end position="52"/>
    </location>
</feature>
<gene>
    <name evidence="2" type="ORF">FLA105534_04318</name>
</gene>
<keyword evidence="1" id="KW-0812">Transmembrane</keyword>
<accession>A0A6J4GVQ7</accession>
<dbReference type="AlphaFoldDB" id="A0A6J4GVQ7"/>
<organism evidence="2 3">
    <name type="scientific">Flavobacterium bizetiae</name>
    <dbReference type="NCBI Taxonomy" id="2704140"/>
    <lineage>
        <taxon>Bacteria</taxon>
        <taxon>Pseudomonadati</taxon>
        <taxon>Bacteroidota</taxon>
        <taxon>Flavobacteriia</taxon>
        <taxon>Flavobacteriales</taxon>
        <taxon>Flavobacteriaceae</taxon>
        <taxon>Flavobacterium</taxon>
    </lineage>
</organism>
<evidence type="ECO:0000313" key="3">
    <source>
        <dbReference type="Proteomes" id="UP000479938"/>
    </source>
</evidence>
<dbReference type="RefSeq" id="WP_173972826.1">
    <property type="nucleotide sequence ID" value="NZ_CADCSU010000165.1"/>
</dbReference>
<evidence type="ECO:0000313" key="2">
    <source>
        <dbReference type="EMBL" id="CAA9202916.1"/>
    </source>
</evidence>
<reference evidence="2 3" key="1">
    <citation type="submission" date="2020-02" db="EMBL/GenBank/DDBJ databases">
        <authorList>
            <person name="Criscuolo A."/>
        </authorList>
    </citation>
    <scope>NUCLEOTIDE SEQUENCE [LARGE SCALE GENOMIC DNA]</scope>
    <source>
        <strain evidence="2">CIP105534</strain>
    </source>
</reference>
<feature type="transmembrane region" description="Helical" evidence="1">
    <location>
        <begin position="7"/>
        <end position="26"/>
    </location>
</feature>
<protein>
    <submittedName>
        <fullName evidence="2">Uncharacterized protein</fullName>
    </submittedName>
</protein>
<feature type="transmembrane region" description="Helical" evidence="1">
    <location>
        <begin position="92"/>
        <end position="110"/>
    </location>
</feature>
<keyword evidence="1" id="KW-0472">Membrane</keyword>
<keyword evidence="1" id="KW-1133">Transmembrane helix</keyword>
<name>A0A6J4GVQ7_9FLAO</name>
<proteinExistence type="predicted"/>
<keyword evidence="3" id="KW-1185">Reference proteome</keyword>
<evidence type="ECO:0000256" key="1">
    <source>
        <dbReference type="SAM" id="Phobius"/>
    </source>
</evidence>
<sequence>MKTINNLNYFFVSVPIFLIALGLIINESSGNLVGSGILFLILTGLFQLISGIKMFIDEPHDKSLRFYIAIVVLFFLLWFVNAVIIYQDFISHILYLIPPILTIFFSTITYKKAHQ</sequence>
<feature type="transmembrane region" description="Helical" evidence="1">
    <location>
        <begin position="64"/>
        <end position="86"/>
    </location>
</feature>
<dbReference type="Proteomes" id="UP000479938">
    <property type="component" value="Unassembled WGS sequence"/>
</dbReference>